<dbReference type="InterPro" id="IPR041577">
    <property type="entry name" value="RT_RNaseH_2"/>
</dbReference>
<name>A0A7D9K334_PARCT</name>
<dbReference type="EMBL" id="CACRXK020027065">
    <property type="protein sequence ID" value="CAB4040647.1"/>
    <property type="molecule type" value="Genomic_DNA"/>
</dbReference>
<evidence type="ECO:0000256" key="1">
    <source>
        <dbReference type="ARBA" id="ARBA00022670"/>
    </source>
</evidence>
<dbReference type="SUPFAM" id="SSF56672">
    <property type="entry name" value="DNA/RNA polymerases"/>
    <property type="match status" value="1"/>
</dbReference>
<evidence type="ECO:0000256" key="3">
    <source>
        <dbReference type="ARBA" id="ARBA00022695"/>
    </source>
</evidence>
<keyword evidence="7" id="KW-0695">RNA-directed DNA polymerase</keyword>
<evidence type="ECO:0000256" key="6">
    <source>
        <dbReference type="ARBA" id="ARBA00022801"/>
    </source>
</evidence>
<dbReference type="PANTHER" id="PTHR33064">
    <property type="entry name" value="POL PROTEIN"/>
    <property type="match status" value="1"/>
</dbReference>
<dbReference type="InterPro" id="IPR043128">
    <property type="entry name" value="Rev_trsase/Diguanyl_cyclase"/>
</dbReference>
<gene>
    <name evidence="8" type="ORF">PACLA_8A042043</name>
</gene>
<dbReference type="Pfam" id="PF17919">
    <property type="entry name" value="RT_RNaseH_2"/>
    <property type="match status" value="1"/>
</dbReference>
<dbReference type="GO" id="GO:0003964">
    <property type="term" value="F:RNA-directed DNA polymerase activity"/>
    <property type="evidence" value="ECO:0007669"/>
    <property type="project" value="UniProtKB-KW"/>
</dbReference>
<dbReference type="AlphaFoldDB" id="A0A7D9K334"/>
<evidence type="ECO:0000256" key="4">
    <source>
        <dbReference type="ARBA" id="ARBA00022722"/>
    </source>
</evidence>
<dbReference type="OrthoDB" id="8000983at2759"/>
<evidence type="ECO:0000256" key="7">
    <source>
        <dbReference type="ARBA" id="ARBA00022918"/>
    </source>
</evidence>
<keyword evidence="2" id="KW-0808">Transferase</keyword>
<keyword evidence="4" id="KW-0540">Nuclease</keyword>
<keyword evidence="9" id="KW-1185">Reference proteome</keyword>
<dbReference type="Pfam" id="PF00078">
    <property type="entry name" value="RVT_1"/>
    <property type="match status" value="1"/>
</dbReference>
<keyword evidence="5" id="KW-0255">Endonuclease</keyword>
<sequence>MGIVRPSKSPWASPMVIVPKPDGTIRFCVDFRKLNNVTKMDAYPIPRMDQMLEKVAQARYISTLDMIKRYWQIPLNEDSIPKSAFITAQGLFEFTVMPFGMKTAPATFQRMMKHEVLNGLEAFADAYIDDVEIDTSTTFEQHLKDLRRVFDRLREAKLRAKPSKCRIAMPMVNFIGHRVGIIAPRDALIEMILQFPKPKTKKQIRSFLGLAGYYRRFIENFADIATPLINLTRKIEPTKVVWTRQAEDAFSKLKQKLTSPPVLRPPCWDRVFILKTDASGYGMGAILSQLDGNGGEHPTTATNCDDFYRRRGRCSSQ</sequence>
<evidence type="ECO:0000313" key="9">
    <source>
        <dbReference type="Proteomes" id="UP001152795"/>
    </source>
</evidence>
<proteinExistence type="predicted"/>
<dbReference type="Gene3D" id="3.30.70.270">
    <property type="match status" value="2"/>
</dbReference>
<evidence type="ECO:0000256" key="2">
    <source>
        <dbReference type="ARBA" id="ARBA00022679"/>
    </source>
</evidence>
<dbReference type="GO" id="GO:0006508">
    <property type="term" value="P:proteolysis"/>
    <property type="evidence" value="ECO:0007669"/>
    <property type="project" value="UniProtKB-KW"/>
</dbReference>
<keyword evidence="6" id="KW-0378">Hydrolase</keyword>
<comment type="caution">
    <text evidence="8">The sequence shown here is derived from an EMBL/GenBank/DDBJ whole genome shotgun (WGS) entry which is preliminary data.</text>
</comment>
<dbReference type="InterPro" id="IPR051320">
    <property type="entry name" value="Viral_Replic_Matur_Polypro"/>
</dbReference>
<dbReference type="GO" id="GO:0008233">
    <property type="term" value="F:peptidase activity"/>
    <property type="evidence" value="ECO:0007669"/>
    <property type="project" value="UniProtKB-KW"/>
</dbReference>
<accession>A0A7D9K334</accession>
<dbReference type="Proteomes" id="UP001152795">
    <property type="component" value="Unassembled WGS sequence"/>
</dbReference>
<dbReference type="FunFam" id="3.10.10.10:FF:000007">
    <property type="entry name" value="Retrovirus-related Pol polyprotein from transposon 17.6-like Protein"/>
    <property type="match status" value="1"/>
</dbReference>
<protein>
    <submittedName>
        <fullName evidence="8">Uncharacterized protein</fullName>
    </submittedName>
</protein>
<keyword evidence="3" id="KW-0548">Nucleotidyltransferase</keyword>
<keyword evidence="1" id="KW-0645">Protease</keyword>
<dbReference type="FunFam" id="3.30.70.270:FF:000020">
    <property type="entry name" value="Transposon Tf2-6 polyprotein-like Protein"/>
    <property type="match status" value="1"/>
</dbReference>
<dbReference type="CDD" id="cd01647">
    <property type="entry name" value="RT_LTR"/>
    <property type="match status" value="1"/>
</dbReference>
<reference evidence="8" key="1">
    <citation type="submission" date="2020-04" db="EMBL/GenBank/DDBJ databases">
        <authorList>
            <person name="Alioto T."/>
            <person name="Alioto T."/>
            <person name="Gomez Garrido J."/>
        </authorList>
    </citation>
    <scope>NUCLEOTIDE SEQUENCE</scope>
    <source>
        <strain evidence="8">A484AB</strain>
    </source>
</reference>
<evidence type="ECO:0000313" key="8">
    <source>
        <dbReference type="EMBL" id="CAB4040647.1"/>
    </source>
</evidence>
<dbReference type="InterPro" id="IPR043502">
    <property type="entry name" value="DNA/RNA_pol_sf"/>
</dbReference>
<dbReference type="PANTHER" id="PTHR33064:SF29">
    <property type="entry name" value="PEPTIDASE A2 DOMAIN-CONTAINING PROTEIN-RELATED"/>
    <property type="match status" value="1"/>
</dbReference>
<dbReference type="InterPro" id="IPR000477">
    <property type="entry name" value="RT_dom"/>
</dbReference>
<organism evidence="8 9">
    <name type="scientific">Paramuricea clavata</name>
    <name type="common">Red gorgonian</name>
    <name type="synonym">Violescent sea-whip</name>
    <dbReference type="NCBI Taxonomy" id="317549"/>
    <lineage>
        <taxon>Eukaryota</taxon>
        <taxon>Metazoa</taxon>
        <taxon>Cnidaria</taxon>
        <taxon>Anthozoa</taxon>
        <taxon>Octocorallia</taxon>
        <taxon>Malacalcyonacea</taxon>
        <taxon>Plexauridae</taxon>
        <taxon>Paramuricea</taxon>
    </lineage>
</organism>
<evidence type="ECO:0000256" key="5">
    <source>
        <dbReference type="ARBA" id="ARBA00022759"/>
    </source>
</evidence>
<dbReference type="Gene3D" id="3.10.10.10">
    <property type="entry name" value="HIV Type 1 Reverse Transcriptase, subunit A, domain 1"/>
    <property type="match status" value="1"/>
</dbReference>
<dbReference type="GO" id="GO:0004519">
    <property type="term" value="F:endonuclease activity"/>
    <property type="evidence" value="ECO:0007669"/>
    <property type="project" value="UniProtKB-KW"/>
</dbReference>
<dbReference type="PROSITE" id="PS50878">
    <property type="entry name" value="RT_POL"/>
    <property type="match status" value="1"/>
</dbReference>